<dbReference type="Proteomes" id="UP000268329">
    <property type="component" value="Chromosome"/>
</dbReference>
<dbReference type="Pfam" id="PF00550">
    <property type="entry name" value="PP-binding"/>
    <property type="match status" value="1"/>
</dbReference>
<dbReference type="AlphaFoldDB" id="A0A3G2JFD8"/>
<evidence type="ECO:0000313" key="4">
    <source>
        <dbReference type="EMBL" id="AYN40954.1"/>
    </source>
</evidence>
<proteinExistence type="predicted"/>
<organism evidence="4 5">
    <name type="scientific">Streptomyces dangxiongensis</name>
    <dbReference type="NCBI Taxonomy" id="1442032"/>
    <lineage>
        <taxon>Bacteria</taxon>
        <taxon>Bacillati</taxon>
        <taxon>Actinomycetota</taxon>
        <taxon>Actinomycetes</taxon>
        <taxon>Kitasatosporales</taxon>
        <taxon>Streptomycetaceae</taxon>
        <taxon>Streptomyces</taxon>
    </lineage>
</organism>
<dbReference type="InterPro" id="IPR036736">
    <property type="entry name" value="ACP-like_sf"/>
</dbReference>
<accession>A0A3G2JFD8</accession>
<feature type="domain" description="Carrier" evidence="3">
    <location>
        <begin position="38"/>
        <end position="114"/>
    </location>
</feature>
<dbReference type="Gene3D" id="1.10.1200.10">
    <property type="entry name" value="ACP-like"/>
    <property type="match status" value="1"/>
</dbReference>
<evidence type="ECO:0000256" key="2">
    <source>
        <dbReference type="ARBA" id="ARBA00022553"/>
    </source>
</evidence>
<keyword evidence="2" id="KW-0597">Phosphoprotein</keyword>
<protein>
    <submittedName>
        <fullName evidence="4">Acyl carrier protein</fullName>
    </submittedName>
</protein>
<dbReference type="SUPFAM" id="SSF47336">
    <property type="entry name" value="ACP-like"/>
    <property type="match status" value="1"/>
</dbReference>
<dbReference type="InterPro" id="IPR006162">
    <property type="entry name" value="Ppantetheine_attach_site"/>
</dbReference>
<dbReference type="PROSITE" id="PS00012">
    <property type="entry name" value="PHOSPHOPANTETHEINE"/>
    <property type="match status" value="1"/>
</dbReference>
<sequence>MQAADQPLRGGDRPAGARRALAHIHPAPGPVSARGAARVITNLVTGALVAVSGRPPVECAEPGRHLFHDLGLDSLGLMETVTALEKLVRCTIPDEITGQLATVGDLRDAVYRCASGAPRRIAQAEEYLGGHTSLHFERAARFRAASERLRASALDDSDILVDLGAGLTELDYVLRAEYGWRGRYVAMDVWVDGTFDLDTWRPARPVGWYAALEVLEHLADPEDLVRRMKESAAKGFVVTTPNSGVMDVLAQDPTHVTPLDEETLQSWGLTTSLHNFYGQYQDGICGLWRKD</sequence>
<dbReference type="EMBL" id="CP033073">
    <property type="protein sequence ID" value="AYN40954.1"/>
    <property type="molecule type" value="Genomic_DNA"/>
</dbReference>
<evidence type="ECO:0000259" key="3">
    <source>
        <dbReference type="PROSITE" id="PS50075"/>
    </source>
</evidence>
<keyword evidence="1" id="KW-0596">Phosphopantetheine</keyword>
<reference evidence="4 5" key="1">
    <citation type="submission" date="2018-10" db="EMBL/GenBank/DDBJ databases">
        <title>The genome of Streptomyces dangxiongensis Z022.</title>
        <authorList>
            <person name="Zhang B."/>
        </authorList>
    </citation>
    <scope>NUCLEOTIDE SEQUENCE [LARGE SCALE GENOMIC DNA]</scope>
    <source>
        <strain evidence="4 5">Z022</strain>
    </source>
</reference>
<dbReference type="PROSITE" id="PS50075">
    <property type="entry name" value="CARRIER"/>
    <property type="match status" value="1"/>
</dbReference>
<evidence type="ECO:0000313" key="5">
    <source>
        <dbReference type="Proteomes" id="UP000268329"/>
    </source>
</evidence>
<keyword evidence="5" id="KW-1185">Reference proteome</keyword>
<evidence type="ECO:0000256" key="1">
    <source>
        <dbReference type="ARBA" id="ARBA00022450"/>
    </source>
</evidence>
<dbReference type="OrthoDB" id="3817432at2"/>
<name>A0A3G2JFD8_9ACTN</name>
<gene>
    <name evidence="4" type="ORF">D9753_21055</name>
</gene>
<dbReference type="InterPro" id="IPR009081">
    <property type="entry name" value="PP-bd_ACP"/>
</dbReference>
<dbReference type="KEGG" id="sdd:D9753_21055"/>